<feature type="compositionally biased region" description="Basic and acidic residues" evidence="1">
    <location>
        <begin position="412"/>
        <end position="439"/>
    </location>
</feature>
<accession>A0A7S4RFQ3</accession>
<dbReference type="GO" id="GO:0005524">
    <property type="term" value="F:ATP binding"/>
    <property type="evidence" value="ECO:0007669"/>
    <property type="project" value="InterPro"/>
</dbReference>
<dbReference type="SMART" id="SM00220">
    <property type="entry name" value="S_TKc"/>
    <property type="match status" value="1"/>
</dbReference>
<feature type="compositionally biased region" description="Basic residues" evidence="1">
    <location>
        <begin position="149"/>
        <end position="158"/>
    </location>
</feature>
<feature type="region of interest" description="Disordered" evidence="1">
    <location>
        <begin position="129"/>
        <end position="162"/>
    </location>
</feature>
<feature type="compositionally biased region" description="Basic and acidic residues" evidence="1">
    <location>
        <begin position="72"/>
        <end position="90"/>
    </location>
</feature>
<dbReference type="PANTHER" id="PTHR44167:SF24">
    <property type="entry name" value="SERINE_THREONINE-PROTEIN KINASE CHK2"/>
    <property type="match status" value="1"/>
</dbReference>
<dbReference type="Pfam" id="PF00069">
    <property type="entry name" value="Pkinase"/>
    <property type="match status" value="1"/>
</dbReference>
<dbReference type="InterPro" id="IPR008271">
    <property type="entry name" value="Ser/Thr_kinase_AS"/>
</dbReference>
<evidence type="ECO:0000256" key="1">
    <source>
        <dbReference type="SAM" id="MobiDB-lite"/>
    </source>
</evidence>
<dbReference type="PROSITE" id="PS00108">
    <property type="entry name" value="PROTEIN_KINASE_ST"/>
    <property type="match status" value="1"/>
</dbReference>
<dbReference type="GO" id="GO:0005634">
    <property type="term" value="C:nucleus"/>
    <property type="evidence" value="ECO:0007669"/>
    <property type="project" value="TreeGrafter"/>
</dbReference>
<sequence>MNDNEFAEVDRRGPLGLPPTSDYEWDPAKSTATAWSTAPTRVNRGRRAYGRHGNAGNFTAAGIGRNKKRALKDRSAINENRSDRQQKLDEDSIYETEPTESVGECSCSSISSLSSFDLSRVETQGLDIEPTANRPSHFRSRSCSASVNRRQRYQRARTRSSVTTSLGDGAATFAAINSVDIENDDPNIFYEEEKSFSSFLSPHHPAKLKRVQKTPLLIQQTGANILETPPEKKEDNPEKELCQMVSRTDSQFGDERPLSPAFSSHSSSSFSSLAKTGEVAHSWVQRSLQECISKWDDCQSSGNVRSTSSSPTCHKGKDSNVDPDLGGDFASPASASSRKRGVCYSPLLDADDVCDLVPTGGLSASLHSSSSYRTRARSRIFSPDSTRKKVTAALSSEKEDRFADRSSNLHQSADKYRSAHDKTDGRCDNETSDTESEKSHLDLDCSFTTDVNDEADDVSTATETEDAVDAVMLPPKTLRSRSSNFDEAIFGSQNETHQTKSESICLTSSGMEKELFESIPCYDDLKFLIKELRKVHTTKNFASFGLSSNCTVVPRSAWPSGRKAAFVQWATTKLGFSLRSAGGNVAYLQVTFEKGADILKALESCLIDHKATLLQKEKETVAAPHNTPLFHTMTLPSSISKPPARRETWFSPMEREIDVGLIDTLGGLKISSSLDDQKTHAASPDSFVGNQSKDTPLVRMVTLDDGRAVPPRSNTACFNDCDLSMSPKDLSFEIRRVPGRLNGCTSVLGHELVHHIHGISPAQSEDSFHPLRHLNASRPRLQRCGSNQSRLSAASQLSPFGQHFLSIDTTHQIESDATEIVETPMPKRSSGLWGSRPMPGKDWGKSAKCDDFVITRLLKSLEAAYSSSEYCTESPFQEYFANGFHSQTSPFVSSSCFVHPSIAETAANSAVLGFDFEADHCPRLGSCVESDLLGEKLDLDAEKDSCLVYDCTSHRRHTLSPVPHRSEADGASVFEGVDFNRQSPEKSQQRRKISLAKFQRISLCANALESSGIPRFSLVSNSIFASKNSCDGEPESFSRDLVDMTDAMSDCRSLPTSPIAKARKKVSHIRREEQCAVLEALTKTENLSQIFSYLGEKELLCTASLVCSKWANTATDAHASLMLISVGCPTSFISGVADETCGNDGPLIDESENYFASSMESSIAKSMERTWSFLNDKFPWAAFLSEGAFKRVYRVWNSSVGAEEAVSVMDVDLIESTGNKNVVGAELAVSVMLSSLVRRNICPNFVLTRGVFTCAFEPPASHWGCEKTKRPKGDFYCPNQRGRKPKQPGSNKRGRYQYIRMELCKHGDVEEYIKRQPDQVIAMHEARCILFQMAFALHTAGDRFGMKHYDVKLLNFFLQSANDTDICEVDNPHTVLRYGVGSHVFSLRVPTERALIAKLADYGTANLSAETNGQPVTLAQFTTIENTPPDYLILGDAAQQGFGHDCFGLGLCMLHLFTGLAPYEEILESVTCPTNLKKKLKRIWEDESSKGYDVIRSLILSDVYEDENGNTEGEPDETVYDTLYRFLVLIGIPKDQFESNKQGKVWRAITSSLRSLDVRSTRNNPHRSLSRKAAAEHVGVDAAQYENDRKIFSLEFGTDPCITRARESLQSMDGGMELLYSLLSFDPQKRASPLAVINSSFMTSLREDPNQSIANEPDIVHSFMAYSTR</sequence>
<dbReference type="SUPFAM" id="SSF56112">
    <property type="entry name" value="Protein kinase-like (PK-like)"/>
    <property type="match status" value="1"/>
</dbReference>
<evidence type="ECO:0000313" key="3">
    <source>
        <dbReference type="EMBL" id="CAE4613147.1"/>
    </source>
</evidence>
<feature type="region of interest" description="Disordered" evidence="1">
    <location>
        <begin position="365"/>
        <end position="439"/>
    </location>
</feature>
<dbReference type="PROSITE" id="PS50011">
    <property type="entry name" value="PROTEIN_KINASE_DOM"/>
    <property type="match status" value="1"/>
</dbReference>
<feature type="region of interest" description="Disordered" evidence="1">
    <location>
        <begin position="1"/>
        <end position="100"/>
    </location>
</feature>
<dbReference type="InterPro" id="IPR001810">
    <property type="entry name" value="F-box_dom"/>
</dbReference>
<protein>
    <recommendedName>
        <fullName evidence="2">Protein kinase domain-containing protein</fullName>
    </recommendedName>
</protein>
<feature type="compositionally biased region" description="Polar residues" evidence="1">
    <location>
        <begin position="302"/>
        <end position="312"/>
    </location>
</feature>
<dbReference type="EMBL" id="HBNS01022775">
    <property type="protein sequence ID" value="CAE4613147.1"/>
    <property type="molecule type" value="Transcribed_RNA"/>
</dbReference>
<dbReference type="PANTHER" id="PTHR44167">
    <property type="entry name" value="OVARIAN-SPECIFIC SERINE/THREONINE-PROTEIN KINASE LOK-RELATED"/>
    <property type="match status" value="1"/>
</dbReference>
<name>A0A7S4RFQ3_9STRA</name>
<dbReference type="InterPro" id="IPR000719">
    <property type="entry name" value="Prot_kinase_dom"/>
</dbReference>
<proteinExistence type="predicted"/>
<feature type="region of interest" description="Disordered" evidence="1">
    <location>
        <begin position="302"/>
        <end position="336"/>
    </location>
</feature>
<evidence type="ECO:0000259" key="2">
    <source>
        <dbReference type="PROSITE" id="PS50011"/>
    </source>
</evidence>
<dbReference type="InterPro" id="IPR011009">
    <property type="entry name" value="Kinase-like_dom_sf"/>
</dbReference>
<dbReference type="GO" id="GO:0004674">
    <property type="term" value="F:protein serine/threonine kinase activity"/>
    <property type="evidence" value="ECO:0007669"/>
    <property type="project" value="TreeGrafter"/>
</dbReference>
<dbReference type="GO" id="GO:0005737">
    <property type="term" value="C:cytoplasm"/>
    <property type="evidence" value="ECO:0007669"/>
    <property type="project" value="TreeGrafter"/>
</dbReference>
<gene>
    <name evidence="3" type="ORF">DBRI00130_LOCUS17989</name>
</gene>
<dbReference type="Gene3D" id="1.10.510.10">
    <property type="entry name" value="Transferase(Phosphotransferase) domain 1"/>
    <property type="match status" value="1"/>
</dbReference>
<feature type="region of interest" description="Disordered" evidence="1">
    <location>
        <begin position="248"/>
        <end position="267"/>
    </location>
</feature>
<feature type="compositionally biased region" description="Polar residues" evidence="1">
    <location>
        <begin position="30"/>
        <end position="40"/>
    </location>
</feature>
<organism evidence="3">
    <name type="scientific">Ditylum brightwellii</name>
    <dbReference type="NCBI Taxonomy" id="49249"/>
    <lineage>
        <taxon>Eukaryota</taxon>
        <taxon>Sar</taxon>
        <taxon>Stramenopiles</taxon>
        <taxon>Ochrophyta</taxon>
        <taxon>Bacillariophyta</taxon>
        <taxon>Mediophyceae</taxon>
        <taxon>Lithodesmiophycidae</taxon>
        <taxon>Lithodesmiales</taxon>
        <taxon>Lithodesmiaceae</taxon>
        <taxon>Ditylum</taxon>
    </lineage>
</organism>
<feature type="domain" description="Protein kinase" evidence="2">
    <location>
        <begin position="1178"/>
        <end position="1642"/>
    </location>
</feature>
<dbReference type="GO" id="GO:0044773">
    <property type="term" value="P:mitotic DNA damage checkpoint signaling"/>
    <property type="evidence" value="ECO:0007669"/>
    <property type="project" value="TreeGrafter"/>
</dbReference>
<dbReference type="Pfam" id="PF12937">
    <property type="entry name" value="F-box-like"/>
    <property type="match status" value="1"/>
</dbReference>
<feature type="compositionally biased region" description="Low complexity" evidence="1">
    <location>
        <begin position="258"/>
        <end position="267"/>
    </location>
</feature>
<reference evidence="3" key="1">
    <citation type="submission" date="2021-01" db="EMBL/GenBank/DDBJ databases">
        <authorList>
            <person name="Corre E."/>
            <person name="Pelletier E."/>
            <person name="Niang G."/>
            <person name="Scheremetjew M."/>
            <person name="Finn R."/>
            <person name="Kale V."/>
            <person name="Holt S."/>
            <person name="Cochrane G."/>
            <person name="Meng A."/>
            <person name="Brown T."/>
            <person name="Cohen L."/>
        </authorList>
    </citation>
    <scope>NUCLEOTIDE SEQUENCE</scope>
    <source>
        <strain evidence="3">GSO104</strain>
    </source>
</reference>